<dbReference type="PANTHER" id="PTHR12049">
    <property type="entry name" value="PROTEIN ARGININE METHYLTRANSFERASE NDUFAF7, MITOCHONDRIAL"/>
    <property type="match status" value="1"/>
</dbReference>
<dbReference type="Proteomes" id="UP000055047">
    <property type="component" value="Unassembled WGS sequence"/>
</dbReference>
<protein>
    <recommendedName>
        <fullName evidence="5">S-adenosyl-L-methionine-dependent methyltransferase family protein</fullName>
    </recommendedName>
</protein>
<dbReference type="PANTHER" id="PTHR12049:SF7">
    <property type="entry name" value="PROTEIN ARGININE METHYLTRANSFERASE NDUFAF7, MITOCHONDRIAL"/>
    <property type="match status" value="1"/>
</dbReference>
<dbReference type="GO" id="GO:0032259">
    <property type="term" value="P:methylation"/>
    <property type="evidence" value="ECO:0007669"/>
    <property type="project" value="UniProtKB-KW"/>
</dbReference>
<gene>
    <name evidence="3" type="ORF">ANAPHAGO_00677</name>
</gene>
<dbReference type="RefSeq" id="WP_060757692.1">
    <property type="nucleotide sequence ID" value="NZ_CCXQ01000051.1"/>
</dbReference>
<keyword evidence="2" id="KW-0808">Transferase</keyword>
<dbReference type="SUPFAM" id="SSF53335">
    <property type="entry name" value="S-adenosyl-L-methionine-dependent methyltransferases"/>
    <property type="match status" value="1"/>
</dbReference>
<evidence type="ECO:0000256" key="1">
    <source>
        <dbReference type="ARBA" id="ARBA00022603"/>
    </source>
</evidence>
<dbReference type="InterPro" id="IPR003788">
    <property type="entry name" value="NDUFAF7"/>
</dbReference>
<name>A0A098EEC7_ANAPH</name>
<dbReference type="GO" id="GO:0035243">
    <property type="term" value="F:protein-arginine omega-N symmetric methyltransferase activity"/>
    <property type="evidence" value="ECO:0007669"/>
    <property type="project" value="TreeGrafter"/>
</dbReference>
<dbReference type="Pfam" id="PF02636">
    <property type="entry name" value="Methyltransf_28"/>
    <property type="match status" value="1"/>
</dbReference>
<dbReference type="AlphaFoldDB" id="A0A098EEC7"/>
<dbReference type="InterPro" id="IPR029063">
    <property type="entry name" value="SAM-dependent_MTases_sf"/>
</dbReference>
<evidence type="ECO:0000313" key="4">
    <source>
        <dbReference type="Proteomes" id="UP000055047"/>
    </source>
</evidence>
<organism evidence="3 4">
    <name type="scientific">Anaplasma phagocytophilum</name>
    <name type="common">Ehrlichia phagocytophila</name>
    <dbReference type="NCBI Taxonomy" id="948"/>
    <lineage>
        <taxon>Bacteria</taxon>
        <taxon>Pseudomonadati</taxon>
        <taxon>Pseudomonadota</taxon>
        <taxon>Alphaproteobacteria</taxon>
        <taxon>Rickettsiales</taxon>
        <taxon>Anaplasmataceae</taxon>
        <taxon>Anaplasma</taxon>
        <taxon>phagocytophilum group</taxon>
    </lineage>
</organism>
<reference evidence="3 4" key="1">
    <citation type="submission" date="2014-09" db="EMBL/GenBank/DDBJ databases">
        <authorList>
            <person name="Loux Valentin"/>
            <person name="Dugat Thibaut"/>
        </authorList>
    </citation>
    <scope>NUCLEOTIDE SEQUENCE [LARGE SCALE GENOMIC DNA]</scope>
    <source>
        <strain evidence="3 4">BOV-10_179</strain>
    </source>
</reference>
<accession>A0A098EEC7</accession>
<dbReference type="InterPro" id="IPR038375">
    <property type="entry name" value="NDUFAF7_sf"/>
</dbReference>
<evidence type="ECO:0000313" key="3">
    <source>
        <dbReference type="EMBL" id="CEG20648.1"/>
    </source>
</evidence>
<dbReference type="EMBL" id="CCXQ01000051">
    <property type="protein sequence ID" value="CEG20648.1"/>
    <property type="molecule type" value="Genomic_DNA"/>
</dbReference>
<evidence type="ECO:0008006" key="5">
    <source>
        <dbReference type="Google" id="ProtNLM"/>
    </source>
</evidence>
<keyword evidence="1" id="KW-0489">Methyltransferase</keyword>
<evidence type="ECO:0000256" key="2">
    <source>
        <dbReference type="ARBA" id="ARBA00022679"/>
    </source>
</evidence>
<dbReference type="Gene3D" id="3.40.50.12710">
    <property type="match status" value="1"/>
</dbReference>
<sequence>MKHSIFSDSNAVPIDKFMREALYDRTCGYYMTHVPFGLSGDFITSPDISQLFGETIAIWLLQYLEYVKLSERCILVELGPGRGTLMSDILRILSCFPQYDSLLEVHLVEISPLLRNMQKETLKEAMLRKKIFWHDSVYDLPECTTILIANEFFDALPIKQFVFHDGMWFENYVRSCAEGLDIIPVKSTDFIFPDNNVPDGGIIEICEAATDIIRNIEGVLLKHGGTALIVDYGYMHPVYKSTIQAVRNHQYCSFLDHIGECDISASVDFLMLQKSLKEIKCEVMTQREFLYRFGIRERLEFLMQRAQAKQAEDLKCGFLRLTENMGTLFKVLLLNYI</sequence>
<proteinExistence type="predicted"/>